<proteinExistence type="predicted"/>
<evidence type="ECO:0000313" key="3">
    <source>
        <dbReference type="Proteomes" id="UP000175691"/>
    </source>
</evidence>
<protein>
    <recommendedName>
        <fullName evidence="4">Riboflavin biosynthesis protein RibA</fullName>
    </recommendedName>
</protein>
<keyword evidence="3" id="KW-1185">Reference proteome</keyword>
<name>A0A1E7ZE33_9ALTE</name>
<dbReference type="Proteomes" id="UP000175691">
    <property type="component" value="Unassembled WGS sequence"/>
</dbReference>
<organism evidence="2 3">
    <name type="scientific">Alteromonas confluentis</name>
    <dbReference type="NCBI Taxonomy" id="1656094"/>
    <lineage>
        <taxon>Bacteria</taxon>
        <taxon>Pseudomonadati</taxon>
        <taxon>Pseudomonadota</taxon>
        <taxon>Gammaproteobacteria</taxon>
        <taxon>Alteromonadales</taxon>
        <taxon>Alteromonadaceae</taxon>
        <taxon>Alteromonas/Salinimonas group</taxon>
        <taxon>Alteromonas</taxon>
    </lineage>
</organism>
<gene>
    <name evidence="2" type="ORF">BFC18_06365</name>
</gene>
<evidence type="ECO:0000313" key="2">
    <source>
        <dbReference type="EMBL" id="OFC71773.1"/>
    </source>
</evidence>
<keyword evidence="1" id="KW-0812">Transmembrane</keyword>
<dbReference type="AlphaFoldDB" id="A0A1E7ZE33"/>
<evidence type="ECO:0000256" key="1">
    <source>
        <dbReference type="SAM" id="Phobius"/>
    </source>
</evidence>
<dbReference type="EMBL" id="MDHN01000010">
    <property type="protein sequence ID" value="OFC71773.1"/>
    <property type="molecule type" value="Genomic_DNA"/>
</dbReference>
<dbReference type="STRING" id="1656094.BFC18_06365"/>
<keyword evidence="1" id="KW-0472">Membrane</keyword>
<sequence length="182" mass="19912">MSNNATWSEVQAVMNSKHDQLAAVFDSQSEVDSSVETVKDAGISADQITLIHPLDPHFNEKLEQESEKIGKSLWRSHLLLGTGGVVAGLIAAMLLVMFGPELTQNNPMFTFIALISPGLFIGLFIAGLLGLRPDRDEIIQTVRSAVRRKKFALIIDLKKSQSSHQIRKLLGSHSNIVVKAAQ</sequence>
<comment type="caution">
    <text evidence="2">The sequence shown here is derived from an EMBL/GenBank/DDBJ whole genome shotgun (WGS) entry which is preliminary data.</text>
</comment>
<evidence type="ECO:0008006" key="4">
    <source>
        <dbReference type="Google" id="ProtNLM"/>
    </source>
</evidence>
<keyword evidence="1" id="KW-1133">Transmembrane helix</keyword>
<accession>A0A1E7ZE33</accession>
<feature type="transmembrane region" description="Helical" evidence="1">
    <location>
        <begin position="111"/>
        <end position="131"/>
    </location>
</feature>
<dbReference type="OrthoDB" id="6332366at2"/>
<feature type="transmembrane region" description="Helical" evidence="1">
    <location>
        <begin position="78"/>
        <end position="99"/>
    </location>
</feature>
<dbReference type="RefSeq" id="WP_070124113.1">
    <property type="nucleotide sequence ID" value="NZ_MDHN01000010.1"/>
</dbReference>
<reference evidence="2 3" key="1">
    <citation type="submission" date="2016-08" db="EMBL/GenBank/DDBJ databases">
        <authorList>
            <person name="Seilhamer J.J."/>
        </authorList>
    </citation>
    <scope>NUCLEOTIDE SEQUENCE [LARGE SCALE GENOMIC DNA]</scope>
    <source>
        <strain evidence="2 3">KCTC 42603</strain>
    </source>
</reference>